<dbReference type="GO" id="GO:0001508">
    <property type="term" value="P:action potential"/>
    <property type="evidence" value="ECO:0007669"/>
    <property type="project" value="TreeGrafter"/>
</dbReference>
<keyword evidence="2" id="KW-0813">Transport</keyword>
<dbReference type="PANTHER" id="PTHR11537">
    <property type="entry name" value="VOLTAGE-GATED POTASSIUM CHANNEL"/>
    <property type="match status" value="1"/>
</dbReference>
<sequence length="419" mass="48858">MTHEENFNQDSDLVKINDSSQNCPIIIYAHQLNQYFHTLLGNPFQRLNYYDSSTGQYCFYRTPGIINYIITYYLQQGCLLTEVHYPPEILYDELVFFGFNIQIIYDIVSNSITIDYYIPSGKYRRAFWFTFDSDISKYKSNLTRTITSLITICSVITSLTFLEIANNLFTHNDQQRKFLTKKTLVIEILILTFFYFELTIRYFIRPKIQQTTFVLMLINFVSLLPIALFLFIWPIPSAWLYNLLVLQFTARIVRSVRLSSYAYQIMHALTEQLSIYVESFQSIALINLFFALLILSFEQMSSVSNRTNGFRPLSEIIWISFNAFTALGEGTNRPLTSAGLVIEFLTCFIGVLTIPQFAQIVYTIVSNTIDKQKLNDEKRKRTHLVMIEDEHGNKAIGQVNVDEQRNESLPEILIQKDEF</sequence>
<comment type="caution">
    <text evidence="10">The sequence shown here is derived from an EMBL/GenBank/DDBJ whole genome shotgun (WGS) entry which is preliminary data.</text>
</comment>
<comment type="subcellular location">
    <subcellularLocation>
        <location evidence="1">Membrane</location>
        <topology evidence="1">Multi-pass membrane protein</topology>
    </subcellularLocation>
</comment>
<keyword evidence="6 8" id="KW-0472">Membrane</keyword>
<evidence type="ECO:0000313" key="16">
    <source>
        <dbReference type="EMBL" id="CAF3818432.1"/>
    </source>
</evidence>
<dbReference type="EMBL" id="CAJNOV010015616">
    <property type="protein sequence ID" value="CAF1577334.1"/>
    <property type="molecule type" value="Genomic_DNA"/>
</dbReference>
<dbReference type="InterPro" id="IPR028325">
    <property type="entry name" value="VG_K_chnl"/>
</dbReference>
<organism evidence="10 17">
    <name type="scientific">Rotaria magnacalcarata</name>
    <dbReference type="NCBI Taxonomy" id="392030"/>
    <lineage>
        <taxon>Eukaryota</taxon>
        <taxon>Metazoa</taxon>
        <taxon>Spiralia</taxon>
        <taxon>Gnathifera</taxon>
        <taxon>Rotifera</taxon>
        <taxon>Eurotatoria</taxon>
        <taxon>Bdelloidea</taxon>
        <taxon>Philodinida</taxon>
        <taxon>Philodinidae</taxon>
        <taxon>Rotaria</taxon>
    </lineage>
</organism>
<evidence type="ECO:0000256" key="6">
    <source>
        <dbReference type="ARBA" id="ARBA00023136"/>
    </source>
</evidence>
<evidence type="ECO:0000313" key="14">
    <source>
        <dbReference type="EMBL" id="CAF2097043.1"/>
    </source>
</evidence>
<evidence type="ECO:0000313" key="12">
    <source>
        <dbReference type="EMBL" id="CAF2058921.1"/>
    </source>
</evidence>
<evidence type="ECO:0000256" key="1">
    <source>
        <dbReference type="ARBA" id="ARBA00004141"/>
    </source>
</evidence>
<accession>A0A815YYY7</accession>
<keyword evidence="5" id="KW-0406">Ion transport</keyword>
<evidence type="ECO:0000256" key="7">
    <source>
        <dbReference type="ARBA" id="ARBA00023303"/>
    </source>
</evidence>
<dbReference type="EMBL" id="CAJNRG010007690">
    <property type="protein sequence ID" value="CAF2097043.1"/>
    <property type="molecule type" value="Genomic_DNA"/>
</dbReference>
<evidence type="ECO:0000256" key="8">
    <source>
        <dbReference type="SAM" id="Phobius"/>
    </source>
</evidence>
<evidence type="ECO:0000313" key="10">
    <source>
        <dbReference type="EMBL" id="CAF1577334.1"/>
    </source>
</evidence>
<dbReference type="EMBL" id="CAJNRE010010381">
    <property type="protein sequence ID" value="CAF2090217.1"/>
    <property type="molecule type" value="Genomic_DNA"/>
</dbReference>
<dbReference type="Gene3D" id="3.30.710.10">
    <property type="entry name" value="Potassium Channel Kv1.1, Chain A"/>
    <property type="match status" value="1"/>
</dbReference>
<dbReference type="EMBL" id="CAJOBF010000346">
    <property type="protein sequence ID" value="CAF3802122.1"/>
    <property type="molecule type" value="Genomic_DNA"/>
</dbReference>
<dbReference type="GO" id="GO:0051260">
    <property type="term" value="P:protein homooligomerization"/>
    <property type="evidence" value="ECO:0007669"/>
    <property type="project" value="InterPro"/>
</dbReference>
<dbReference type="EMBL" id="CAJNRF010004348">
    <property type="protein sequence ID" value="CAF2058921.1"/>
    <property type="molecule type" value="Genomic_DNA"/>
</dbReference>
<dbReference type="Pfam" id="PF02214">
    <property type="entry name" value="BTB_2"/>
    <property type="match status" value="1"/>
</dbReference>
<dbReference type="InterPro" id="IPR011333">
    <property type="entry name" value="SKP1/BTB/POZ_sf"/>
</dbReference>
<keyword evidence="3 8" id="KW-0812">Transmembrane</keyword>
<gene>
    <name evidence="10" type="ORF">CJN711_LOCUS32601</name>
    <name evidence="11" type="ORF">KQP761_LOCUS27946</name>
    <name evidence="13" type="ORF">MBJ925_LOCUS20199</name>
    <name evidence="16" type="ORF">OVN521_LOCUS4893</name>
    <name evidence="15" type="ORF">UXM345_LOCUS4872</name>
    <name evidence="12" type="ORF">WKI299_LOCUS11733</name>
    <name evidence="14" type="ORF">XDN619_LOCUS17918</name>
</gene>
<protein>
    <recommendedName>
        <fullName evidence="9">Potassium channel tetramerisation-type BTB domain-containing protein</fullName>
    </recommendedName>
</protein>
<feature type="transmembrane region" description="Helical" evidence="8">
    <location>
        <begin position="184"/>
        <end position="204"/>
    </location>
</feature>
<evidence type="ECO:0000259" key="9">
    <source>
        <dbReference type="Pfam" id="PF02214"/>
    </source>
</evidence>
<keyword evidence="18" id="KW-1185">Reference proteome</keyword>
<dbReference type="InterPro" id="IPR003131">
    <property type="entry name" value="T1-type_BTB"/>
</dbReference>
<dbReference type="Proteomes" id="UP000663856">
    <property type="component" value="Unassembled WGS sequence"/>
</dbReference>
<dbReference type="Proteomes" id="UP000663855">
    <property type="component" value="Unassembled WGS sequence"/>
</dbReference>
<evidence type="ECO:0000313" key="11">
    <source>
        <dbReference type="EMBL" id="CAF1640355.1"/>
    </source>
</evidence>
<dbReference type="Proteomes" id="UP000663887">
    <property type="component" value="Unassembled WGS sequence"/>
</dbReference>
<evidence type="ECO:0000256" key="5">
    <source>
        <dbReference type="ARBA" id="ARBA00023065"/>
    </source>
</evidence>
<keyword evidence="7" id="KW-0407">Ion channel</keyword>
<evidence type="ECO:0000256" key="2">
    <source>
        <dbReference type="ARBA" id="ARBA00022448"/>
    </source>
</evidence>
<name>A0A815YYY7_9BILA</name>
<evidence type="ECO:0000256" key="4">
    <source>
        <dbReference type="ARBA" id="ARBA00022989"/>
    </source>
</evidence>
<feature type="domain" description="Potassium channel tetramerisation-type BTB" evidence="9">
    <location>
        <begin position="29"/>
        <end position="102"/>
    </location>
</feature>
<dbReference type="Proteomes" id="UP000663842">
    <property type="component" value="Unassembled WGS sequence"/>
</dbReference>
<dbReference type="GO" id="GO:0008076">
    <property type="term" value="C:voltage-gated potassium channel complex"/>
    <property type="evidence" value="ECO:0007669"/>
    <property type="project" value="InterPro"/>
</dbReference>
<keyword evidence="4 8" id="KW-1133">Transmembrane helix</keyword>
<dbReference type="PANTHER" id="PTHR11537:SF113">
    <property type="entry name" value="POTASSIUM VOLTAGE-GATED CHANNEL PROTEIN SHAKER"/>
    <property type="match status" value="1"/>
</dbReference>
<dbReference type="Proteomes" id="UP000663834">
    <property type="component" value="Unassembled WGS sequence"/>
</dbReference>
<feature type="transmembrane region" description="Helical" evidence="8">
    <location>
        <begin position="146"/>
        <end position="164"/>
    </location>
</feature>
<feature type="transmembrane region" description="Helical" evidence="8">
    <location>
        <begin position="275"/>
        <end position="297"/>
    </location>
</feature>
<dbReference type="Gene3D" id="1.10.287.70">
    <property type="match status" value="1"/>
</dbReference>
<dbReference type="SUPFAM" id="SSF81324">
    <property type="entry name" value="Voltage-gated potassium channels"/>
    <property type="match status" value="1"/>
</dbReference>
<evidence type="ECO:0000313" key="15">
    <source>
        <dbReference type="EMBL" id="CAF3802122.1"/>
    </source>
</evidence>
<dbReference type="EMBL" id="CAJNOW010015270">
    <property type="protein sequence ID" value="CAF1640355.1"/>
    <property type="molecule type" value="Genomic_DNA"/>
</dbReference>
<reference evidence="10" key="1">
    <citation type="submission" date="2021-02" db="EMBL/GenBank/DDBJ databases">
        <authorList>
            <person name="Nowell W R."/>
        </authorList>
    </citation>
    <scope>NUCLEOTIDE SEQUENCE</scope>
</reference>
<dbReference type="AlphaFoldDB" id="A0A815YYY7"/>
<dbReference type="GO" id="GO:0005251">
    <property type="term" value="F:delayed rectifier potassium channel activity"/>
    <property type="evidence" value="ECO:0007669"/>
    <property type="project" value="TreeGrafter"/>
</dbReference>
<dbReference type="OrthoDB" id="10001921at2759"/>
<evidence type="ECO:0000313" key="18">
    <source>
        <dbReference type="Proteomes" id="UP000663866"/>
    </source>
</evidence>
<feature type="transmembrane region" description="Helical" evidence="8">
    <location>
        <begin position="211"/>
        <end position="232"/>
    </location>
</feature>
<evidence type="ECO:0000256" key="3">
    <source>
        <dbReference type="ARBA" id="ARBA00022692"/>
    </source>
</evidence>
<dbReference type="SUPFAM" id="SSF54695">
    <property type="entry name" value="POZ domain"/>
    <property type="match status" value="1"/>
</dbReference>
<proteinExistence type="predicted"/>
<dbReference type="PRINTS" id="PR00169">
    <property type="entry name" value="KCHANNEL"/>
</dbReference>
<dbReference type="Proteomes" id="UP000663866">
    <property type="component" value="Unassembled WGS sequence"/>
</dbReference>
<evidence type="ECO:0000313" key="17">
    <source>
        <dbReference type="Proteomes" id="UP000663855"/>
    </source>
</evidence>
<dbReference type="EMBL" id="CAJOBG010000468">
    <property type="protein sequence ID" value="CAF3818432.1"/>
    <property type="molecule type" value="Genomic_DNA"/>
</dbReference>
<dbReference type="Proteomes" id="UP000663824">
    <property type="component" value="Unassembled WGS sequence"/>
</dbReference>
<evidence type="ECO:0000313" key="13">
    <source>
        <dbReference type="EMBL" id="CAF2090217.1"/>
    </source>
</evidence>